<dbReference type="GO" id="GO:0005886">
    <property type="term" value="C:plasma membrane"/>
    <property type="evidence" value="ECO:0007669"/>
    <property type="project" value="UniProtKB-SubCell"/>
</dbReference>
<dbReference type="Gene3D" id="3.40.710.10">
    <property type="entry name" value="DD-peptidase/beta-lactamase superfamily"/>
    <property type="match status" value="2"/>
</dbReference>
<dbReference type="InterPro" id="IPR036950">
    <property type="entry name" value="PBP_transglycosylase"/>
</dbReference>
<dbReference type="Pfam" id="PF00905">
    <property type="entry name" value="Transpeptidase"/>
    <property type="match status" value="1"/>
</dbReference>
<evidence type="ECO:0000256" key="11">
    <source>
        <dbReference type="ARBA" id="ARBA00022960"/>
    </source>
</evidence>
<dbReference type="GO" id="GO:0008658">
    <property type="term" value="F:penicillin binding"/>
    <property type="evidence" value="ECO:0007669"/>
    <property type="project" value="InterPro"/>
</dbReference>
<keyword evidence="11" id="KW-0133">Cell shape</keyword>
<dbReference type="OrthoDB" id="9766909at2"/>
<evidence type="ECO:0000256" key="1">
    <source>
        <dbReference type="ARBA" id="ARBA00004236"/>
    </source>
</evidence>
<dbReference type="GO" id="GO:0009002">
    <property type="term" value="F:serine-type D-Ala-D-Ala carboxypeptidase activity"/>
    <property type="evidence" value="ECO:0007669"/>
    <property type="project" value="UniProtKB-EC"/>
</dbReference>
<reference evidence="22 23" key="1">
    <citation type="submission" date="2018-07" db="EMBL/GenBank/DDBJ databases">
        <title>Freshwater and sediment microbial communities from various areas in North America, analyzing microbe dynamics in response to fracking.</title>
        <authorList>
            <person name="Lamendella R."/>
        </authorList>
    </citation>
    <scope>NUCLEOTIDE SEQUENCE [LARGE SCALE GENOMIC DNA]</scope>
    <source>
        <strain evidence="22 23">160A</strain>
    </source>
</reference>
<gene>
    <name evidence="22" type="ORF">DFO77_10531</name>
</gene>
<keyword evidence="8" id="KW-0328">Glycosyltransferase</keyword>
<comment type="catalytic activity">
    <reaction evidence="17">
        <text>[GlcNAc-(1-&gt;4)-Mur2Ac(oyl-L-Ala-gamma-D-Glu-L-Lys-D-Ala-D-Ala)](n)-di-trans,octa-cis-undecaprenyl diphosphate + beta-D-GlcNAc-(1-&gt;4)-Mur2Ac(oyl-L-Ala-gamma-D-Glu-L-Lys-D-Ala-D-Ala)-di-trans,octa-cis-undecaprenyl diphosphate = [GlcNAc-(1-&gt;4)-Mur2Ac(oyl-L-Ala-gamma-D-Glu-L-Lys-D-Ala-D-Ala)](n+1)-di-trans,octa-cis-undecaprenyl diphosphate + di-trans,octa-cis-undecaprenyl diphosphate + H(+)</text>
        <dbReference type="Rhea" id="RHEA:23708"/>
        <dbReference type="Rhea" id="RHEA-COMP:9602"/>
        <dbReference type="Rhea" id="RHEA-COMP:9603"/>
        <dbReference type="ChEBI" id="CHEBI:15378"/>
        <dbReference type="ChEBI" id="CHEBI:58405"/>
        <dbReference type="ChEBI" id="CHEBI:60033"/>
        <dbReference type="ChEBI" id="CHEBI:78435"/>
        <dbReference type="EC" id="2.4.99.28"/>
    </reaction>
</comment>
<dbReference type="EMBL" id="QPIZ01000005">
    <property type="protein sequence ID" value="RCW37523.1"/>
    <property type="molecule type" value="Genomic_DNA"/>
</dbReference>
<evidence type="ECO:0000259" key="20">
    <source>
        <dbReference type="Pfam" id="PF00905"/>
    </source>
</evidence>
<dbReference type="GO" id="GO:0008360">
    <property type="term" value="P:regulation of cell shape"/>
    <property type="evidence" value="ECO:0007669"/>
    <property type="project" value="UniProtKB-KW"/>
</dbReference>
<dbReference type="Gene3D" id="1.10.3810.10">
    <property type="entry name" value="Biosynthetic peptidoglycan transglycosylase-like"/>
    <property type="match status" value="1"/>
</dbReference>
<evidence type="ECO:0000256" key="3">
    <source>
        <dbReference type="ARBA" id="ARBA00007090"/>
    </source>
</evidence>
<accession>A0A2T0WXK1</accession>
<dbReference type="InterPro" id="IPR050396">
    <property type="entry name" value="Glycosyltr_51/Transpeptidase"/>
</dbReference>
<feature type="domain" description="Penicillin-binding protein transpeptidase" evidence="20">
    <location>
        <begin position="426"/>
        <end position="663"/>
    </location>
</feature>
<keyword evidence="12" id="KW-0573">Peptidoglycan synthesis</keyword>
<evidence type="ECO:0000256" key="7">
    <source>
        <dbReference type="ARBA" id="ARBA00022670"/>
    </source>
</evidence>
<evidence type="ECO:0000256" key="13">
    <source>
        <dbReference type="ARBA" id="ARBA00023136"/>
    </source>
</evidence>
<evidence type="ECO:0000256" key="17">
    <source>
        <dbReference type="ARBA" id="ARBA00049902"/>
    </source>
</evidence>
<comment type="catalytic activity">
    <reaction evidence="16">
        <text>Preferential cleavage: (Ac)2-L-Lys-D-Ala-|-D-Ala. Also transpeptidation of peptidyl-alanyl moieties that are N-acyl substituents of D-alanine.</text>
        <dbReference type="EC" id="3.4.16.4"/>
    </reaction>
</comment>
<name>A0A2T0WXK1_9BACT</name>
<evidence type="ECO:0000256" key="16">
    <source>
        <dbReference type="ARBA" id="ARBA00034000"/>
    </source>
</evidence>
<feature type="transmembrane region" description="Helical" evidence="19">
    <location>
        <begin position="27"/>
        <end position="50"/>
    </location>
</feature>
<feature type="compositionally biased region" description="Basic and acidic residues" evidence="18">
    <location>
        <begin position="747"/>
        <end position="793"/>
    </location>
</feature>
<comment type="similarity">
    <text evidence="4">In the N-terminal section; belongs to the glycosyltransferase 51 family.</text>
</comment>
<dbReference type="InterPro" id="IPR023346">
    <property type="entry name" value="Lysozyme-like_dom_sf"/>
</dbReference>
<comment type="similarity">
    <text evidence="3">In the C-terminal section; belongs to the transpeptidase family.</text>
</comment>
<dbReference type="InterPro" id="IPR001460">
    <property type="entry name" value="PCN-bd_Tpept"/>
</dbReference>
<keyword evidence="14" id="KW-0511">Multifunctional enzyme</keyword>
<evidence type="ECO:0000259" key="21">
    <source>
        <dbReference type="Pfam" id="PF00912"/>
    </source>
</evidence>
<evidence type="ECO:0000256" key="14">
    <source>
        <dbReference type="ARBA" id="ARBA00023268"/>
    </source>
</evidence>
<keyword evidence="23" id="KW-1185">Reference proteome</keyword>
<comment type="caution">
    <text evidence="22">The sequence shown here is derived from an EMBL/GenBank/DDBJ whole genome shotgun (WGS) entry which is preliminary data.</text>
</comment>
<dbReference type="GO" id="GO:0006508">
    <property type="term" value="P:proteolysis"/>
    <property type="evidence" value="ECO:0007669"/>
    <property type="project" value="UniProtKB-KW"/>
</dbReference>
<proteinExistence type="inferred from homology"/>
<comment type="pathway">
    <text evidence="2">Cell wall biogenesis; peptidoglycan biosynthesis.</text>
</comment>
<dbReference type="Proteomes" id="UP000252733">
    <property type="component" value="Unassembled WGS sequence"/>
</dbReference>
<dbReference type="SUPFAM" id="SSF56601">
    <property type="entry name" value="beta-lactamase/transpeptidase-like"/>
    <property type="match status" value="1"/>
</dbReference>
<dbReference type="GO" id="GO:0008955">
    <property type="term" value="F:peptidoglycan glycosyltransferase activity"/>
    <property type="evidence" value="ECO:0007669"/>
    <property type="project" value="UniProtKB-EC"/>
</dbReference>
<dbReference type="STRING" id="1168289.GCA_000259075_03440"/>
<comment type="subcellular location">
    <subcellularLocation>
        <location evidence="1">Cell membrane</location>
    </subcellularLocation>
</comment>
<evidence type="ECO:0000256" key="15">
    <source>
        <dbReference type="ARBA" id="ARBA00023316"/>
    </source>
</evidence>
<evidence type="ECO:0000256" key="12">
    <source>
        <dbReference type="ARBA" id="ARBA00022984"/>
    </source>
</evidence>
<keyword evidence="19" id="KW-0812">Transmembrane</keyword>
<keyword evidence="10" id="KW-0378">Hydrolase</keyword>
<feature type="region of interest" description="Disordered" evidence="18">
    <location>
        <begin position="746"/>
        <end position="793"/>
    </location>
</feature>
<keyword evidence="13 19" id="KW-0472">Membrane</keyword>
<dbReference type="PANTHER" id="PTHR32282">
    <property type="entry name" value="BINDING PROTEIN TRANSPEPTIDASE, PUTATIVE-RELATED"/>
    <property type="match status" value="1"/>
</dbReference>
<evidence type="ECO:0000256" key="5">
    <source>
        <dbReference type="ARBA" id="ARBA00022475"/>
    </source>
</evidence>
<dbReference type="GO" id="GO:0030288">
    <property type="term" value="C:outer membrane-bounded periplasmic space"/>
    <property type="evidence" value="ECO:0007669"/>
    <property type="project" value="TreeGrafter"/>
</dbReference>
<evidence type="ECO:0000256" key="19">
    <source>
        <dbReference type="SAM" id="Phobius"/>
    </source>
</evidence>
<dbReference type="InterPro" id="IPR012338">
    <property type="entry name" value="Beta-lactam/transpept-like"/>
</dbReference>
<evidence type="ECO:0000256" key="18">
    <source>
        <dbReference type="SAM" id="MobiDB-lite"/>
    </source>
</evidence>
<keyword evidence="15" id="KW-0961">Cell wall biogenesis/degradation</keyword>
<dbReference type="SUPFAM" id="SSF53955">
    <property type="entry name" value="Lysozyme-like"/>
    <property type="match status" value="1"/>
</dbReference>
<feature type="domain" description="Glycosyl transferase family 51" evidence="21">
    <location>
        <begin position="76"/>
        <end position="255"/>
    </location>
</feature>
<organism evidence="22 23">
    <name type="scientific">Marinilabilia salmonicolor</name>
    <dbReference type="NCBI Taxonomy" id="989"/>
    <lineage>
        <taxon>Bacteria</taxon>
        <taxon>Pseudomonadati</taxon>
        <taxon>Bacteroidota</taxon>
        <taxon>Bacteroidia</taxon>
        <taxon>Marinilabiliales</taxon>
        <taxon>Marinilabiliaceae</taxon>
        <taxon>Marinilabilia</taxon>
    </lineage>
</organism>
<dbReference type="Pfam" id="PF00912">
    <property type="entry name" value="Transgly"/>
    <property type="match status" value="1"/>
</dbReference>
<keyword evidence="9" id="KW-0808">Transferase</keyword>
<evidence type="ECO:0000256" key="6">
    <source>
        <dbReference type="ARBA" id="ARBA00022645"/>
    </source>
</evidence>
<dbReference type="RefSeq" id="WP_106154639.1">
    <property type="nucleotide sequence ID" value="NZ_PVTS01000024.1"/>
</dbReference>
<keyword evidence="19" id="KW-1133">Transmembrane helix</keyword>
<evidence type="ECO:0000313" key="23">
    <source>
        <dbReference type="Proteomes" id="UP000252733"/>
    </source>
</evidence>
<protein>
    <submittedName>
        <fullName evidence="22">Penicillin-binding protein 1A</fullName>
    </submittedName>
</protein>
<dbReference type="PANTHER" id="PTHR32282:SF11">
    <property type="entry name" value="PENICILLIN-BINDING PROTEIN 1B"/>
    <property type="match status" value="1"/>
</dbReference>
<keyword evidence="5" id="KW-1003">Cell membrane</keyword>
<dbReference type="InterPro" id="IPR001264">
    <property type="entry name" value="Glyco_trans_51"/>
</dbReference>
<dbReference type="GO" id="GO:0071555">
    <property type="term" value="P:cell wall organization"/>
    <property type="evidence" value="ECO:0007669"/>
    <property type="project" value="UniProtKB-KW"/>
</dbReference>
<dbReference type="AlphaFoldDB" id="A0A2T0WXK1"/>
<dbReference type="GO" id="GO:0009252">
    <property type="term" value="P:peptidoglycan biosynthetic process"/>
    <property type="evidence" value="ECO:0007669"/>
    <property type="project" value="UniProtKB-KW"/>
</dbReference>
<evidence type="ECO:0000256" key="9">
    <source>
        <dbReference type="ARBA" id="ARBA00022679"/>
    </source>
</evidence>
<sequence>MKKKNNSGGKREQAKSSGRLQIKVLKFFLKLFLAGIAFLAVFLSLVYIGLFGRIPAEEELAKIKNFDASEVYSADGKMIGKYYIENRRNIENSNISEHVINALVATEDSRFFEHKGLDYISMGRVLVHSVLMGDKAQGGGSTISQQLAKNLYPRRDYKFLSLPVNKAREMFTAARLEGIYTKAEILNLYLNTVPFGENIYGIEVAANRFFNKSSSRLKPHEAATIIGMLAANTLYNPRLHPDRSIERRNIVLDRMVTQGFLTEQQGREYRELPLGLNYRVLDKNNGPAPYFMEVVRRSAEKKLEELYGDSINLYRDGLRIYTTLNAQLQEFANEAVQNQMVRLQQDFNRHWKNRNPWEGHPEIYVTALKNSSRYQALKKQGKNEAEIMDVMETPVSTVILEDGEERTIKMSPADSVAWAISQLHAGFLAVNPSDGAILAWVGGTNFKFFPYDHVLSRRQVGSTFKPFVYATAIEEGYEPCDYISNERRVYRQYDDWSPSNSDGEHDGFYSLQGALINSVNTVAAELGVETGPHDVIELAHDAGIDSDMPNVPSVALGTANLSLFEMIRAYTAFANYGNGIELQSLLRIEDAEGKLLYEAKPAELRDAAFEERTARYMVHMLQGVVERGTARSLRSVYGLKTDLAGKTGTTQDNADGWFIGFSPGLVAGAWVGAESPGIRFRTTSMGQGAYTALPVFGRFMQKVENSSLSVGIGRRSFYPLPEELLAEVDCPDFSEEDPDMNFFERLFGGDRDKKEKDKEEAASTDSTDVKNDGRKDKSKSLLDRMKDIFRKKE</sequence>
<evidence type="ECO:0000256" key="10">
    <source>
        <dbReference type="ARBA" id="ARBA00022801"/>
    </source>
</evidence>
<evidence type="ECO:0000256" key="4">
    <source>
        <dbReference type="ARBA" id="ARBA00007739"/>
    </source>
</evidence>
<evidence type="ECO:0000313" key="22">
    <source>
        <dbReference type="EMBL" id="RCW37523.1"/>
    </source>
</evidence>
<keyword evidence="6" id="KW-0121">Carboxypeptidase</keyword>
<keyword evidence="7" id="KW-0645">Protease</keyword>
<evidence type="ECO:0000256" key="8">
    <source>
        <dbReference type="ARBA" id="ARBA00022676"/>
    </source>
</evidence>
<evidence type="ECO:0000256" key="2">
    <source>
        <dbReference type="ARBA" id="ARBA00004752"/>
    </source>
</evidence>